<keyword evidence="1" id="KW-0812">Transmembrane</keyword>
<accession>A0ABV9ZI38</accession>
<gene>
    <name evidence="2" type="ORF">ACFPK1_21675</name>
</gene>
<evidence type="ECO:0000313" key="3">
    <source>
        <dbReference type="Proteomes" id="UP001596175"/>
    </source>
</evidence>
<organism evidence="2 3">
    <name type="scientific">Actinomycetospora rhizophila</name>
    <dbReference type="NCBI Taxonomy" id="1416876"/>
    <lineage>
        <taxon>Bacteria</taxon>
        <taxon>Bacillati</taxon>
        <taxon>Actinomycetota</taxon>
        <taxon>Actinomycetes</taxon>
        <taxon>Pseudonocardiales</taxon>
        <taxon>Pseudonocardiaceae</taxon>
        <taxon>Actinomycetospora</taxon>
    </lineage>
</organism>
<reference evidence="3" key="1">
    <citation type="journal article" date="2019" name="Int. J. Syst. Evol. Microbiol.">
        <title>The Global Catalogue of Microorganisms (GCM) 10K type strain sequencing project: providing services to taxonomists for standard genome sequencing and annotation.</title>
        <authorList>
            <consortium name="The Broad Institute Genomics Platform"/>
            <consortium name="The Broad Institute Genome Sequencing Center for Infectious Disease"/>
            <person name="Wu L."/>
            <person name="Ma J."/>
        </authorList>
    </citation>
    <scope>NUCLEOTIDE SEQUENCE [LARGE SCALE GENOMIC DNA]</scope>
    <source>
        <strain evidence="3">XZYJ18</strain>
    </source>
</reference>
<evidence type="ECO:0008006" key="4">
    <source>
        <dbReference type="Google" id="ProtNLM"/>
    </source>
</evidence>
<evidence type="ECO:0000256" key="1">
    <source>
        <dbReference type="SAM" id="Phobius"/>
    </source>
</evidence>
<feature type="transmembrane region" description="Helical" evidence="1">
    <location>
        <begin position="91"/>
        <end position="109"/>
    </location>
</feature>
<name>A0ABV9ZI38_9PSEU</name>
<feature type="transmembrane region" description="Helical" evidence="1">
    <location>
        <begin position="62"/>
        <end position="84"/>
    </location>
</feature>
<comment type="caution">
    <text evidence="2">The sequence shown here is derived from an EMBL/GenBank/DDBJ whole genome shotgun (WGS) entry which is preliminary data.</text>
</comment>
<sequence length="225" mass="22591">MTTTLAAPGAGTTRLVRRAALIVTPLGPLAIAGLRWLLPYDTTDDPGTLVARVAASPGAQSAVLWLSLLALLTLPLGVLVVGAVALRARPVLGAVAAVTAWVGFANLAFLVTPDLIARAGAAAGLPEGSTAALVAAAVADPVSTVATTLFVLGHVLGTVLLGIALWRVIPPWAAVALIVSQPLHVVVAVVVPNHAVDGLAWVLTAVGFAAAAAVWADRRLPQHGG</sequence>
<feature type="transmembrane region" description="Helical" evidence="1">
    <location>
        <begin position="19"/>
        <end position="38"/>
    </location>
</feature>
<dbReference type="EMBL" id="JBHSKG010000012">
    <property type="protein sequence ID" value="MFC5140860.1"/>
    <property type="molecule type" value="Genomic_DNA"/>
</dbReference>
<dbReference type="RefSeq" id="WP_378023022.1">
    <property type="nucleotide sequence ID" value="NZ_JBHSKG010000012.1"/>
</dbReference>
<protein>
    <recommendedName>
        <fullName evidence="4">DUF4386 family protein</fullName>
    </recommendedName>
</protein>
<feature type="transmembrane region" description="Helical" evidence="1">
    <location>
        <begin position="172"/>
        <end position="191"/>
    </location>
</feature>
<dbReference type="Proteomes" id="UP001596175">
    <property type="component" value="Unassembled WGS sequence"/>
</dbReference>
<keyword evidence="3" id="KW-1185">Reference proteome</keyword>
<feature type="transmembrane region" description="Helical" evidence="1">
    <location>
        <begin position="198"/>
        <end position="216"/>
    </location>
</feature>
<keyword evidence="1" id="KW-1133">Transmembrane helix</keyword>
<proteinExistence type="predicted"/>
<feature type="transmembrane region" description="Helical" evidence="1">
    <location>
        <begin position="145"/>
        <end position="166"/>
    </location>
</feature>
<evidence type="ECO:0000313" key="2">
    <source>
        <dbReference type="EMBL" id="MFC5140860.1"/>
    </source>
</evidence>
<keyword evidence="1" id="KW-0472">Membrane</keyword>